<keyword evidence="4 7" id="KW-0256">Endoplasmic reticulum</keyword>
<keyword evidence="8" id="KW-1185">Reference proteome</keyword>
<dbReference type="UniPathway" id="UPA00378"/>
<dbReference type="InterPro" id="IPR013174">
    <property type="entry name" value="DPM3"/>
</dbReference>
<evidence type="ECO:0000256" key="7">
    <source>
        <dbReference type="RuleBase" id="RU365085"/>
    </source>
</evidence>
<name>A0A0K0FF18_STRVS</name>
<keyword evidence="3 7" id="KW-0812">Transmembrane</keyword>
<comment type="pathway">
    <text evidence="7">Protein modification; protein glycosylation.</text>
</comment>
<keyword evidence="5 7" id="KW-1133">Transmembrane helix</keyword>
<dbReference type="Proteomes" id="UP000035680">
    <property type="component" value="Unassembled WGS sequence"/>
</dbReference>
<dbReference type="GO" id="GO:0033185">
    <property type="term" value="C:dolichol-phosphate-mannose synthase complex"/>
    <property type="evidence" value="ECO:0007669"/>
    <property type="project" value="TreeGrafter"/>
</dbReference>
<proteinExistence type="inferred from homology"/>
<evidence type="ECO:0000256" key="6">
    <source>
        <dbReference type="ARBA" id="ARBA00023136"/>
    </source>
</evidence>
<feature type="transmembrane region" description="Helical" evidence="7">
    <location>
        <begin position="44"/>
        <end position="68"/>
    </location>
</feature>
<evidence type="ECO:0000256" key="4">
    <source>
        <dbReference type="ARBA" id="ARBA00022824"/>
    </source>
</evidence>
<dbReference type="GO" id="GO:0006506">
    <property type="term" value="P:GPI anchor biosynthetic process"/>
    <property type="evidence" value="ECO:0007669"/>
    <property type="project" value="TreeGrafter"/>
</dbReference>
<evidence type="ECO:0000256" key="5">
    <source>
        <dbReference type="ARBA" id="ARBA00022989"/>
    </source>
</evidence>
<dbReference type="PANTHER" id="PTHR16433:SF0">
    <property type="entry name" value="DOLICHOL-PHOSPHATE MANNOSYLTRANSFERASE SUBUNIT 3"/>
    <property type="match status" value="1"/>
</dbReference>
<dbReference type="GO" id="GO:0005789">
    <property type="term" value="C:endoplasmic reticulum membrane"/>
    <property type="evidence" value="ECO:0007669"/>
    <property type="project" value="UniProtKB-SubCell"/>
</dbReference>
<dbReference type="AlphaFoldDB" id="A0A0K0FF18"/>
<dbReference type="WBParaSite" id="SVE_0745700.1">
    <property type="protein sequence ID" value="SVE_0745700.1"/>
    <property type="gene ID" value="SVE_0745700"/>
</dbReference>
<evidence type="ECO:0000313" key="9">
    <source>
        <dbReference type="WBParaSite" id="SVE_0745700.1"/>
    </source>
</evidence>
<keyword evidence="6 7" id="KW-0472">Membrane</keyword>
<comment type="subcellular location">
    <subcellularLocation>
        <location evidence="1 7">Endoplasmic reticulum membrane</location>
        <topology evidence="1 7">Multi-pass membrane protein</topology>
    </subcellularLocation>
</comment>
<protein>
    <recommendedName>
        <fullName evidence="7">Dolichol-phosphate mannosyltransferase subunit 3</fullName>
    </recommendedName>
</protein>
<evidence type="ECO:0000256" key="2">
    <source>
        <dbReference type="ARBA" id="ARBA00010430"/>
    </source>
</evidence>
<comment type="subunit">
    <text evidence="7">Component of the dolichol-phosphate mannose (DPM) synthase complex.</text>
</comment>
<feature type="transmembrane region" description="Helical" evidence="7">
    <location>
        <begin position="5"/>
        <end position="24"/>
    </location>
</feature>
<reference evidence="9" key="2">
    <citation type="submission" date="2015-08" db="UniProtKB">
        <authorList>
            <consortium name="WormBaseParasite"/>
        </authorList>
    </citation>
    <scope>IDENTIFICATION</scope>
</reference>
<comment type="similarity">
    <text evidence="2 7">Belongs to the DPM3 family.</text>
</comment>
<reference evidence="8" key="1">
    <citation type="submission" date="2014-07" db="EMBL/GenBank/DDBJ databases">
        <authorList>
            <person name="Martin A.A"/>
            <person name="De Silva N."/>
        </authorList>
    </citation>
    <scope>NUCLEOTIDE SEQUENCE</scope>
</reference>
<accession>A0A0K0FF18</accession>
<organism evidence="8 9">
    <name type="scientific">Strongyloides venezuelensis</name>
    <name type="common">Threadworm</name>
    <dbReference type="NCBI Taxonomy" id="75913"/>
    <lineage>
        <taxon>Eukaryota</taxon>
        <taxon>Metazoa</taxon>
        <taxon>Ecdysozoa</taxon>
        <taxon>Nematoda</taxon>
        <taxon>Chromadorea</taxon>
        <taxon>Rhabditida</taxon>
        <taxon>Tylenchina</taxon>
        <taxon>Panagrolaimomorpha</taxon>
        <taxon>Strongyloidoidea</taxon>
        <taxon>Strongyloididae</taxon>
        <taxon>Strongyloides</taxon>
    </lineage>
</organism>
<evidence type="ECO:0000256" key="3">
    <source>
        <dbReference type="ARBA" id="ARBA00022692"/>
    </source>
</evidence>
<comment type="function">
    <text evidence="7">Stabilizer subunit of the dolichol-phosphate mannose (DPM) synthase complex; tethers catalytic subunit to the ER.</text>
</comment>
<evidence type="ECO:0000313" key="8">
    <source>
        <dbReference type="Proteomes" id="UP000035680"/>
    </source>
</evidence>
<sequence>MATQLALTCCLFVPLFIVWIGLLNEWIPLINHHLPTFIIDNIKYAPIYCIFFFAVYALTSLFIGVITLNDCKDAQVELVNEVNEVKEELRKRKIIE</sequence>
<dbReference type="PANTHER" id="PTHR16433">
    <property type="entry name" value="DOLICHOL-PHOSPHATE MANNOSYLTRANSFERASE SUBUNIT 3"/>
    <property type="match status" value="1"/>
</dbReference>
<evidence type="ECO:0000256" key="1">
    <source>
        <dbReference type="ARBA" id="ARBA00004477"/>
    </source>
</evidence>
<dbReference type="Pfam" id="PF08285">
    <property type="entry name" value="DPM3"/>
    <property type="match status" value="1"/>
</dbReference>
<dbReference type="STRING" id="75913.A0A0K0FF18"/>